<evidence type="ECO:0000256" key="6">
    <source>
        <dbReference type="ARBA" id="ARBA00022679"/>
    </source>
</evidence>
<keyword evidence="7 13" id="KW-0812">Transmembrane</keyword>
<dbReference type="SUPFAM" id="SSF55874">
    <property type="entry name" value="ATPase domain of HSP90 chaperone/DNA topoisomerase II/histidine kinase"/>
    <property type="match status" value="1"/>
</dbReference>
<keyword evidence="12" id="KW-0902">Two-component regulatory system</keyword>
<evidence type="ECO:0000256" key="13">
    <source>
        <dbReference type="SAM" id="Phobius"/>
    </source>
</evidence>
<dbReference type="Proteomes" id="UP000265801">
    <property type="component" value="Unassembled WGS sequence"/>
</dbReference>
<dbReference type="Pfam" id="PF14689">
    <property type="entry name" value="SPOB_a"/>
    <property type="match status" value="1"/>
</dbReference>
<evidence type="ECO:0000256" key="3">
    <source>
        <dbReference type="ARBA" id="ARBA00012438"/>
    </source>
</evidence>
<dbReference type="GO" id="GO:0042802">
    <property type="term" value="F:identical protein binding"/>
    <property type="evidence" value="ECO:0007669"/>
    <property type="project" value="TreeGrafter"/>
</dbReference>
<dbReference type="PRINTS" id="PR00344">
    <property type="entry name" value="BCTRLSENSOR"/>
</dbReference>
<evidence type="ECO:0000256" key="7">
    <source>
        <dbReference type="ARBA" id="ARBA00022692"/>
    </source>
</evidence>
<keyword evidence="8" id="KW-0547">Nucleotide-binding</keyword>
<organism evidence="15 16">
    <name type="scientific">Bacillus salacetis</name>
    <dbReference type="NCBI Taxonomy" id="2315464"/>
    <lineage>
        <taxon>Bacteria</taxon>
        <taxon>Bacillati</taxon>
        <taxon>Bacillota</taxon>
        <taxon>Bacilli</taxon>
        <taxon>Bacillales</taxon>
        <taxon>Bacillaceae</taxon>
        <taxon>Bacillus</taxon>
    </lineage>
</organism>
<dbReference type="SUPFAM" id="SSF103190">
    <property type="entry name" value="Sensory domain-like"/>
    <property type="match status" value="1"/>
</dbReference>
<evidence type="ECO:0000256" key="4">
    <source>
        <dbReference type="ARBA" id="ARBA00022475"/>
    </source>
</evidence>
<dbReference type="Gene3D" id="3.30.565.10">
    <property type="entry name" value="Histidine kinase-like ATPase, C-terminal domain"/>
    <property type="match status" value="1"/>
</dbReference>
<evidence type="ECO:0000256" key="9">
    <source>
        <dbReference type="ARBA" id="ARBA00022777"/>
    </source>
</evidence>
<dbReference type="Gene3D" id="1.10.287.130">
    <property type="match status" value="1"/>
</dbReference>
<keyword evidence="10" id="KW-0067">ATP-binding</keyword>
<dbReference type="InterPro" id="IPR003594">
    <property type="entry name" value="HATPase_dom"/>
</dbReference>
<dbReference type="PANTHER" id="PTHR40448">
    <property type="entry name" value="TWO-COMPONENT SENSOR HISTIDINE KINASE"/>
    <property type="match status" value="1"/>
</dbReference>
<dbReference type="InterPro" id="IPR039506">
    <property type="entry name" value="SPOB_a"/>
</dbReference>
<dbReference type="OrthoDB" id="3173688at2"/>
<dbReference type="EC" id="2.7.13.3" evidence="3"/>
<dbReference type="EMBL" id="QXIR01000048">
    <property type="protein sequence ID" value="RIW28041.1"/>
    <property type="molecule type" value="Genomic_DNA"/>
</dbReference>
<keyword evidence="5" id="KW-0597">Phosphoprotein</keyword>
<evidence type="ECO:0000256" key="11">
    <source>
        <dbReference type="ARBA" id="ARBA00022989"/>
    </source>
</evidence>
<dbReference type="SMART" id="SM00387">
    <property type="entry name" value="HATPase_c"/>
    <property type="match status" value="1"/>
</dbReference>
<evidence type="ECO:0000256" key="2">
    <source>
        <dbReference type="ARBA" id="ARBA00004651"/>
    </source>
</evidence>
<evidence type="ECO:0000259" key="14">
    <source>
        <dbReference type="PROSITE" id="PS50109"/>
    </source>
</evidence>
<keyword evidence="9" id="KW-0418">Kinase</keyword>
<dbReference type="GO" id="GO:0005886">
    <property type="term" value="C:plasma membrane"/>
    <property type="evidence" value="ECO:0007669"/>
    <property type="project" value="UniProtKB-SubCell"/>
</dbReference>
<comment type="subcellular location">
    <subcellularLocation>
        <location evidence="2">Cell membrane</location>
        <topology evidence="2">Multi-pass membrane protein</topology>
    </subcellularLocation>
</comment>
<evidence type="ECO:0000256" key="8">
    <source>
        <dbReference type="ARBA" id="ARBA00022741"/>
    </source>
</evidence>
<dbReference type="InterPro" id="IPR032834">
    <property type="entry name" value="NatK-like_C"/>
</dbReference>
<protein>
    <recommendedName>
        <fullName evidence="3">histidine kinase</fullName>
        <ecNumber evidence="3">2.7.13.3</ecNumber>
    </recommendedName>
</protein>
<proteinExistence type="predicted"/>
<dbReference type="SUPFAM" id="SSF55890">
    <property type="entry name" value="Sporulation response regulatory protein Spo0B"/>
    <property type="match status" value="1"/>
</dbReference>
<evidence type="ECO:0000256" key="10">
    <source>
        <dbReference type="ARBA" id="ARBA00022840"/>
    </source>
</evidence>
<dbReference type="GO" id="GO:0005524">
    <property type="term" value="F:ATP binding"/>
    <property type="evidence" value="ECO:0007669"/>
    <property type="project" value="UniProtKB-KW"/>
</dbReference>
<dbReference type="InterPro" id="IPR004358">
    <property type="entry name" value="Sig_transdc_His_kin-like_C"/>
</dbReference>
<dbReference type="Pfam" id="PF02518">
    <property type="entry name" value="HATPase_c"/>
    <property type="match status" value="1"/>
</dbReference>
<name>A0A3A1QP75_9BACI</name>
<feature type="transmembrane region" description="Helical" evidence="13">
    <location>
        <begin position="12"/>
        <end position="32"/>
    </location>
</feature>
<gene>
    <name evidence="15" type="ORF">D3H55_22210</name>
</gene>
<keyword evidence="11 13" id="KW-1133">Transmembrane helix</keyword>
<dbReference type="InterPro" id="IPR016120">
    <property type="entry name" value="Sig_transdc_His_kin_SpoOB"/>
</dbReference>
<evidence type="ECO:0000313" key="15">
    <source>
        <dbReference type="EMBL" id="RIW28041.1"/>
    </source>
</evidence>
<dbReference type="InterPro" id="IPR036890">
    <property type="entry name" value="HATPase_C_sf"/>
</dbReference>
<evidence type="ECO:0000256" key="12">
    <source>
        <dbReference type="ARBA" id="ARBA00023012"/>
    </source>
</evidence>
<evidence type="ECO:0000256" key="1">
    <source>
        <dbReference type="ARBA" id="ARBA00000085"/>
    </source>
</evidence>
<comment type="catalytic activity">
    <reaction evidence="1">
        <text>ATP + protein L-histidine = ADP + protein N-phospho-L-histidine.</text>
        <dbReference type="EC" id="2.7.13.3"/>
    </reaction>
</comment>
<dbReference type="PROSITE" id="PS50109">
    <property type="entry name" value="HIS_KIN"/>
    <property type="match status" value="1"/>
</dbReference>
<keyword evidence="4" id="KW-1003">Cell membrane</keyword>
<comment type="caution">
    <text evidence="15">The sequence shown here is derived from an EMBL/GenBank/DDBJ whole genome shotgun (WGS) entry which is preliminary data.</text>
</comment>
<keyword evidence="16" id="KW-1185">Reference proteome</keyword>
<evidence type="ECO:0000313" key="16">
    <source>
        <dbReference type="Proteomes" id="UP000265801"/>
    </source>
</evidence>
<accession>A0A3A1QP75</accession>
<dbReference type="GO" id="GO:0000155">
    <property type="term" value="F:phosphorelay sensor kinase activity"/>
    <property type="evidence" value="ECO:0007669"/>
    <property type="project" value="InterPro"/>
</dbReference>
<keyword evidence="13" id="KW-0472">Membrane</keyword>
<sequence length="440" mass="49939">MMKPNGKIKLIIILSVTILICLTTTNILVSYFTAKKAAEISVANNALEMADSIADSMDTAAYERFLENPERNEDYWQIRENLYEAKQNTAALYVYTLAFEDSASRPKVMIAGFPRDNQPYYEIGMDCMVPPDEIQRAYEGKPYYTGKIEDPHYGEYISAGSPIINGQGETIGFLSIDISTSRLDRIDVVVIRNSIPEFILSGILVIVLLTAFILIQRWYNHELKKQIGDTEETYHTELESLIQSVRSLRHDFANHIQVLNGLLKIGKHQEALDYSDSMREEAHLLYRLPIQPKNPALSVLFQTKALAAQNQNIDIEFHIADSSFERLQTTDLIKLLSNLIDNALEAASELPKDDRKLEVWCNEDSGEYVFKVLNTGRAISEETKDRIFTPGYSTKALVNTGQKVRGQGLYIVKQIVEKYNGRISVQSENNTTTFEIRFPV</sequence>
<evidence type="ECO:0000256" key="5">
    <source>
        <dbReference type="ARBA" id="ARBA00022553"/>
    </source>
</evidence>
<dbReference type="PANTHER" id="PTHR40448:SF1">
    <property type="entry name" value="TWO-COMPONENT SENSOR HISTIDINE KINASE"/>
    <property type="match status" value="1"/>
</dbReference>
<dbReference type="InterPro" id="IPR005467">
    <property type="entry name" value="His_kinase_dom"/>
</dbReference>
<reference evidence="15 16" key="1">
    <citation type="submission" date="2018-09" db="EMBL/GenBank/DDBJ databases">
        <title>Bacillus saliacetes sp. nov., isolated from Thai shrimp paste (Ka-pi).</title>
        <authorList>
            <person name="Daroonpunt R."/>
            <person name="Tanasupawat S."/>
            <person name="Yiamsombut S."/>
        </authorList>
    </citation>
    <scope>NUCLEOTIDE SEQUENCE [LARGE SCALE GENOMIC DNA]</scope>
    <source>
        <strain evidence="15 16">SKP7-4</strain>
    </source>
</reference>
<feature type="transmembrane region" description="Helical" evidence="13">
    <location>
        <begin position="198"/>
        <end position="215"/>
    </location>
</feature>
<dbReference type="CDD" id="cd16935">
    <property type="entry name" value="HATPase_AgrC-ComD-like"/>
    <property type="match status" value="1"/>
</dbReference>
<feature type="domain" description="Histidine kinase" evidence="14">
    <location>
        <begin position="218"/>
        <end position="440"/>
    </location>
</feature>
<dbReference type="InterPro" id="IPR029151">
    <property type="entry name" value="Sensor-like_sf"/>
</dbReference>
<keyword evidence="6" id="KW-0808">Transferase</keyword>
<dbReference type="AlphaFoldDB" id="A0A3A1QP75"/>